<accession>A0A6H5G8A1</accession>
<proteinExistence type="predicted"/>
<gene>
    <name evidence="1" type="ORF">NTEN_LOCUS4726</name>
    <name evidence="2" type="ORF">NTEN_LOCUS4727</name>
</gene>
<dbReference type="EMBL" id="CADCXU010007085">
    <property type="protein sequence ID" value="CAA9998444.1"/>
    <property type="molecule type" value="Genomic_DNA"/>
</dbReference>
<feature type="non-terminal residue" evidence="2">
    <location>
        <position position="108"/>
    </location>
</feature>
<sequence length="108" mass="12427">MSSLMMDDHAGFRVMMKSVFRNRPMPISDFLGKNRVYLPIRTKCGPFVDAGPPSSPESFGRDDQREGIKLTSSRMRNLIGLQVRVRFEQLASLNRKYLPLQQSHQNRS</sequence>
<evidence type="ECO:0000313" key="2">
    <source>
        <dbReference type="EMBL" id="CAA9998444.1"/>
    </source>
</evidence>
<evidence type="ECO:0000313" key="1">
    <source>
        <dbReference type="EMBL" id="CAA9998443.1"/>
    </source>
</evidence>
<organism evidence="2 3">
    <name type="scientific">Nesidiocoris tenuis</name>
    <dbReference type="NCBI Taxonomy" id="355587"/>
    <lineage>
        <taxon>Eukaryota</taxon>
        <taxon>Metazoa</taxon>
        <taxon>Ecdysozoa</taxon>
        <taxon>Arthropoda</taxon>
        <taxon>Hexapoda</taxon>
        <taxon>Insecta</taxon>
        <taxon>Pterygota</taxon>
        <taxon>Neoptera</taxon>
        <taxon>Paraneoptera</taxon>
        <taxon>Hemiptera</taxon>
        <taxon>Heteroptera</taxon>
        <taxon>Panheteroptera</taxon>
        <taxon>Cimicomorpha</taxon>
        <taxon>Miridae</taxon>
        <taxon>Dicyphina</taxon>
        <taxon>Nesidiocoris</taxon>
    </lineage>
</organism>
<dbReference type="EMBL" id="CADCXU010007084">
    <property type="protein sequence ID" value="CAA9998443.1"/>
    <property type="molecule type" value="Genomic_DNA"/>
</dbReference>
<reference evidence="2 3" key="1">
    <citation type="submission" date="2020-02" db="EMBL/GenBank/DDBJ databases">
        <authorList>
            <person name="Ferguson B K."/>
        </authorList>
    </citation>
    <scope>NUCLEOTIDE SEQUENCE [LARGE SCALE GENOMIC DNA]</scope>
</reference>
<protein>
    <submittedName>
        <fullName evidence="2">Uncharacterized protein</fullName>
    </submittedName>
</protein>
<dbReference type="Proteomes" id="UP000479000">
    <property type="component" value="Unassembled WGS sequence"/>
</dbReference>
<dbReference type="AlphaFoldDB" id="A0A6H5G8A1"/>
<evidence type="ECO:0000313" key="3">
    <source>
        <dbReference type="Proteomes" id="UP000479000"/>
    </source>
</evidence>
<name>A0A6H5G8A1_9HEMI</name>
<keyword evidence="3" id="KW-1185">Reference proteome</keyword>